<sequence>MSEDDVSIYFEAEDEPIYFEPAADVQEKNTESCVEETPVPLQTRYSKKKALLELRGKVENAILSEYILEEDKNGKQSGKVEENLRELTLWNIPLLPSKGHEGTDVILMKFLKARDLKAIEAFNMLQKALKWRRRLKIDKILDEDFGPDLENAGYIDSRDKKGHPVCYIAHGISGWKDIHKHKERSSVKVQKRVAFLRWNIKFMEKCIQHIDFRPDGAKSVFRVVDLYHAPANAIKELRFFFRRILIVFGENYPGIVFRYVFINVPLWIFAYYIIQLRRLSQKAKNKFLFVKSQKVTKTLLKFISPENLPVQYGGLKREVDDDFSSLDKVFQLKVKANAMRTIQIPVDKAGVTVVWDLTVVNHEVHYQEEFIPNDECSYRILVQKEHKMKSVRNSFHIREPGKIVLSVENHTIKKKKIFYRYTIKPTSTNFTL</sequence>
<reference evidence="8" key="2">
    <citation type="submission" date="2023-05" db="EMBL/GenBank/DDBJ databases">
        <authorList>
            <person name="Schelkunov M.I."/>
        </authorList>
    </citation>
    <scope>NUCLEOTIDE SEQUENCE</scope>
    <source>
        <strain evidence="8">Hsosn_3</strain>
        <tissue evidence="8">Leaf</tissue>
    </source>
</reference>
<reference evidence="8" key="1">
    <citation type="submission" date="2023-02" db="EMBL/GenBank/DDBJ databases">
        <title>Genome of toxic invasive species Heracleum sosnowskyi carries increased number of genes despite the absence of recent whole-genome duplications.</title>
        <authorList>
            <person name="Schelkunov M."/>
            <person name="Shtratnikova V."/>
            <person name="Makarenko M."/>
            <person name="Klepikova A."/>
            <person name="Omelchenko D."/>
            <person name="Novikova G."/>
            <person name="Obukhova E."/>
            <person name="Bogdanov V."/>
            <person name="Penin A."/>
            <person name="Logacheva M."/>
        </authorList>
    </citation>
    <scope>NUCLEOTIDE SEQUENCE</scope>
    <source>
        <strain evidence="8">Hsosn_3</strain>
        <tissue evidence="8">Leaf</tissue>
    </source>
</reference>
<dbReference type="Pfam" id="PF00650">
    <property type="entry name" value="CRAL_TRIO"/>
    <property type="match status" value="1"/>
</dbReference>
<dbReference type="InterPro" id="IPR036865">
    <property type="entry name" value="CRAL-TRIO_dom_sf"/>
</dbReference>
<dbReference type="AlphaFoldDB" id="A0AAD8GYS3"/>
<dbReference type="SUPFAM" id="SSF46938">
    <property type="entry name" value="CRAL/TRIO N-terminal domain"/>
    <property type="match status" value="1"/>
</dbReference>
<protein>
    <submittedName>
        <fullName evidence="8">Patellin-4 like</fullName>
    </submittedName>
</protein>
<evidence type="ECO:0000256" key="5">
    <source>
        <dbReference type="SAM" id="Phobius"/>
    </source>
</evidence>
<dbReference type="PROSITE" id="PS50191">
    <property type="entry name" value="CRAL_TRIO"/>
    <property type="match status" value="1"/>
</dbReference>
<dbReference type="SMART" id="SM00516">
    <property type="entry name" value="SEC14"/>
    <property type="match status" value="1"/>
</dbReference>
<proteinExistence type="inferred from homology"/>
<gene>
    <name evidence="8" type="ORF">POM88_049940</name>
</gene>
<evidence type="ECO:0000313" key="9">
    <source>
        <dbReference type="Proteomes" id="UP001237642"/>
    </source>
</evidence>
<dbReference type="GO" id="GO:0008289">
    <property type="term" value="F:lipid binding"/>
    <property type="evidence" value="ECO:0007669"/>
    <property type="project" value="UniProtKB-KW"/>
</dbReference>
<dbReference type="InterPro" id="IPR009038">
    <property type="entry name" value="GOLD_dom"/>
</dbReference>
<dbReference type="InterPro" id="IPR001251">
    <property type="entry name" value="CRAL-TRIO_dom"/>
</dbReference>
<evidence type="ECO:0000256" key="4">
    <source>
        <dbReference type="ARBA" id="ARBA00023306"/>
    </source>
</evidence>
<dbReference type="Pfam" id="PF25099">
    <property type="entry name" value="GOLD_PATL1_C"/>
    <property type="match status" value="1"/>
</dbReference>
<evidence type="ECO:0000259" key="6">
    <source>
        <dbReference type="PROSITE" id="PS50191"/>
    </source>
</evidence>
<dbReference type="InterPro" id="IPR036273">
    <property type="entry name" value="CRAL/TRIO_N_dom_sf"/>
</dbReference>
<feature type="domain" description="GOLD" evidence="7">
    <location>
        <begin position="327"/>
        <end position="423"/>
    </location>
</feature>
<evidence type="ECO:0000313" key="8">
    <source>
        <dbReference type="EMBL" id="KAK1356684.1"/>
    </source>
</evidence>
<dbReference type="PANTHER" id="PTHR45932">
    <property type="entry name" value="PATELLIN-1"/>
    <property type="match status" value="1"/>
</dbReference>
<keyword evidence="5" id="KW-1133">Transmembrane helix</keyword>
<dbReference type="PROSITE" id="PS50866">
    <property type="entry name" value="GOLD"/>
    <property type="match status" value="1"/>
</dbReference>
<evidence type="ECO:0000256" key="3">
    <source>
        <dbReference type="ARBA" id="ARBA00023121"/>
    </source>
</evidence>
<dbReference type="SUPFAM" id="SSF52087">
    <property type="entry name" value="CRAL/TRIO domain"/>
    <property type="match status" value="1"/>
</dbReference>
<dbReference type="GO" id="GO:0051301">
    <property type="term" value="P:cell division"/>
    <property type="evidence" value="ECO:0007669"/>
    <property type="project" value="UniProtKB-KW"/>
</dbReference>
<name>A0AAD8GYS3_9APIA</name>
<evidence type="ECO:0000256" key="1">
    <source>
        <dbReference type="ARBA" id="ARBA00007155"/>
    </source>
</evidence>
<keyword evidence="9" id="KW-1185">Reference proteome</keyword>
<accession>A0AAD8GYS3</accession>
<keyword evidence="2" id="KW-0132">Cell division</keyword>
<keyword evidence="4" id="KW-0131">Cell cycle</keyword>
<dbReference type="EMBL" id="JAUIZM010000011">
    <property type="protein sequence ID" value="KAK1356684.1"/>
    <property type="molecule type" value="Genomic_DNA"/>
</dbReference>
<feature type="transmembrane region" description="Helical" evidence="5">
    <location>
        <begin position="256"/>
        <end position="274"/>
    </location>
</feature>
<keyword evidence="5" id="KW-0812">Transmembrane</keyword>
<dbReference type="InterPro" id="IPR044834">
    <property type="entry name" value="PATL"/>
</dbReference>
<evidence type="ECO:0000256" key="2">
    <source>
        <dbReference type="ARBA" id="ARBA00022618"/>
    </source>
</evidence>
<comment type="caution">
    <text evidence="8">The sequence shown here is derived from an EMBL/GenBank/DDBJ whole genome shotgun (WGS) entry which is preliminary data.</text>
</comment>
<keyword evidence="3" id="KW-0446">Lipid-binding</keyword>
<dbReference type="PANTHER" id="PTHR45932:SF3">
    <property type="entry name" value="PATELLIN-4-LIKE"/>
    <property type="match status" value="1"/>
</dbReference>
<dbReference type="Gene3D" id="3.40.525.10">
    <property type="entry name" value="CRAL-TRIO lipid binding domain"/>
    <property type="match status" value="1"/>
</dbReference>
<evidence type="ECO:0000259" key="7">
    <source>
        <dbReference type="PROSITE" id="PS50866"/>
    </source>
</evidence>
<dbReference type="CDD" id="cd00170">
    <property type="entry name" value="SEC14"/>
    <property type="match status" value="1"/>
</dbReference>
<comment type="similarity">
    <text evidence="1">Belongs to the patellin family.</text>
</comment>
<organism evidence="8 9">
    <name type="scientific">Heracleum sosnowskyi</name>
    <dbReference type="NCBI Taxonomy" id="360622"/>
    <lineage>
        <taxon>Eukaryota</taxon>
        <taxon>Viridiplantae</taxon>
        <taxon>Streptophyta</taxon>
        <taxon>Embryophyta</taxon>
        <taxon>Tracheophyta</taxon>
        <taxon>Spermatophyta</taxon>
        <taxon>Magnoliopsida</taxon>
        <taxon>eudicotyledons</taxon>
        <taxon>Gunneridae</taxon>
        <taxon>Pentapetalae</taxon>
        <taxon>asterids</taxon>
        <taxon>campanulids</taxon>
        <taxon>Apiales</taxon>
        <taxon>Apiaceae</taxon>
        <taxon>Apioideae</taxon>
        <taxon>apioid superclade</taxon>
        <taxon>Tordylieae</taxon>
        <taxon>Tordyliinae</taxon>
        <taxon>Heracleum</taxon>
    </lineage>
</organism>
<dbReference type="Proteomes" id="UP001237642">
    <property type="component" value="Unassembled WGS sequence"/>
</dbReference>
<feature type="domain" description="CRAL-TRIO" evidence="6">
    <location>
        <begin position="142"/>
        <end position="320"/>
    </location>
</feature>
<keyword evidence="5" id="KW-0472">Membrane</keyword>
<dbReference type="InterPro" id="IPR056794">
    <property type="entry name" value="PATL1-6_C_GOLD"/>
</dbReference>